<reference evidence="2" key="1">
    <citation type="journal article" date="2019" name="Int. J. Syst. Evol. Microbiol.">
        <title>The Global Catalogue of Microorganisms (GCM) 10K type strain sequencing project: providing services to taxonomists for standard genome sequencing and annotation.</title>
        <authorList>
            <consortium name="The Broad Institute Genomics Platform"/>
            <consortium name="The Broad Institute Genome Sequencing Center for Infectious Disease"/>
            <person name="Wu L."/>
            <person name="Ma J."/>
        </authorList>
    </citation>
    <scope>NUCLEOTIDE SEQUENCE [LARGE SCALE GENOMIC DNA]</scope>
    <source>
        <strain evidence="2">KCTC 23984</strain>
    </source>
</reference>
<name>A0ABW6C0G2_9BACT</name>
<accession>A0ABW6C0G2</accession>
<evidence type="ECO:0000313" key="1">
    <source>
        <dbReference type="EMBL" id="MFD3002677.1"/>
    </source>
</evidence>
<comment type="caution">
    <text evidence="1">The sequence shown here is derived from an EMBL/GenBank/DDBJ whole genome shotgun (WGS) entry which is preliminary data.</text>
</comment>
<dbReference type="RefSeq" id="WP_377488521.1">
    <property type="nucleotide sequence ID" value="NZ_JBHUOX010000018.1"/>
</dbReference>
<organism evidence="1 2">
    <name type="scientific">Pontibacter toksunensis</name>
    <dbReference type="NCBI Taxonomy" id="1332631"/>
    <lineage>
        <taxon>Bacteria</taxon>
        <taxon>Pseudomonadati</taxon>
        <taxon>Bacteroidota</taxon>
        <taxon>Cytophagia</taxon>
        <taxon>Cytophagales</taxon>
        <taxon>Hymenobacteraceae</taxon>
        <taxon>Pontibacter</taxon>
    </lineage>
</organism>
<evidence type="ECO:0000313" key="2">
    <source>
        <dbReference type="Proteomes" id="UP001597641"/>
    </source>
</evidence>
<dbReference type="Proteomes" id="UP001597641">
    <property type="component" value="Unassembled WGS sequence"/>
</dbReference>
<sequence length="125" mass="14453">MAGANVYENFSNDIYNALEQAREELSKYHTLNLIFPSDSYFPCDIVTGFVNFCQKYAFAYSIINNISEEQIREGEVYINLIEDDLVLLLDNIIIGIIIHDKDLLFWFVDRNKRPASVLFNLGGYL</sequence>
<protein>
    <submittedName>
        <fullName evidence="1">Uncharacterized protein</fullName>
    </submittedName>
</protein>
<gene>
    <name evidence="1" type="ORF">ACFS7Z_20065</name>
</gene>
<proteinExistence type="predicted"/>
<dbReference type="EMBL" id="JBHUOX010000018">
    <property type="protein sequence ID" value="MFD3002677.1"/>
    <property type="molecule type" value="Genomic_DNA"/>
</dbReference>
<keyword evidence="2" id="KW-1185">Reference proteome</keyword>